<evidence type="ECO:0000256" key="1">
    <source>
        <dbReference type="SAM" id="MobiDB-lite"/>
    </source>
</evidence>
<comment type="caution">
    <text evidence="3">The sequence shown here is derived from an EMBL/GenBank/DDBJ whole genome shotgun (WGS) entry which is preliminary data.</text>
</comment>
<keyword evidence="4" id="KW-1185">Reference proteome</keyword>
<dbReference type="SMART" id="SM00034">
    <property type="entry name" value="CLECT"/>
    <property type="match status" value="2"/>
</dbReference>
<feature type="compositionally biased region" description="Pro residues" evidence="1">
    <location>
        <begin position="144"/>
        <end position="213"/>
    </location>
</feature>
<feature type="region of interest" description="Disordered" evidence="1">
    <location>
        <begin position="53"/>
        <end position="248"/>
    </location>
</feature>
<dbReference type="PROSITE" id="PS50041">
    <property type="entry name" value="C_TYPE_LECTIN_2"/>
    <property type="match status" value="2"/>
</dbReference>
<feature type="domain" description="C-type lectin" evidence="2">
    <location>
        <begin position="410"/>
        <end position="533"/>
    </location>
</feature>
<dbReference type="PANTHER" id="PTHR22802:SF396">
    <property type="entry name" value="C-TYPE LECTIN DOMAIN-CONTAINING PROTEIN"/>
    <property type="match status" value="1"/>
</dbReference>
<accession>A0ABQ5RP93</accession>
<evidence type="ECO:0000259" key="2">
    <source>
        <dbReference type="PROSITE" id="PS50041"/>
    </source>
</evidence>
<feature type="compositionally biased region" description="Pro residues" evidence="1">
    <location>
        <begin position="61"/>
        <end position="95"/>
    </location>
</feature>
<dbReference type="EMBL" id="BSDZ01000004">
    <property type="protein sequence ID" value="GLI59365.1"/>
    <property type="molecule type" value="Genomic_DNA"/>
</dbReference>
<dbReference type="PRINTS" id="PR01217">
    <property type="entry name" value="PRICHEXTENSN"/>
</dbReference>
<dbReference type="InterPro" id="IPR016187">
    <property type="entry name" value="CTDL_fold"/>
</dbReference>
<protein>
    <recommendedName>
        <fullName evidence="2">C-type lectin domain-containing protein</fullName>
    </recommendedName>
</protein>
<dbReference type="InterPro" id="IPR001304">
    <property type="entry name" value="C-type_lectin-like"/>
</dbReference>
<dbReference type="SUPFAM" id="SSF56436">
    <property type="entry name" value="C-type lectin-like"/>
    <property type="match status" value="2"/>
</dbReference>
<feature type="compositionally biased region" description="Pro residues" evidence="1">
    <location>
        <begin position="220"/>
        <end position="247"/>
    </location>
</feature>
<dbReference type="InterPro" id="IPR016186">
    <property type="entry name" value="C-type_lectin-like/link_sf"/>
</dbReference>
<dbReference type="PANTHER" id="PTHR22802">
    <property type="entry name" value="C-TYPE LECTIN SUPERFAMILY MEMBER"/>
    <property type="match status" value="1"/>
</dbReference>
<sequence length="549" mass="58539">MQICFTYLGKFIGHQVTFSCLNTIWSHTFPNGLLPAIVLASLLLTLHTTTVDAAKKKKKSPPPPTPPPPPPPPTPPPPDNPAPPMIRTSPSPPPRLAGCPRRNCPPLQPRESPPPPGMPPNRPTPPPPRTPSPPPPVVGLEFDPPSPPPPGPPPPSPPPPNPPPPSPPPPPPPSPPPPGPPPPSPPPPNPPPPSPPPPSPPPPSPFPNLPPFVPGTIVSPPLPPAPPSPLLGPPPPPPPPPPTPPRPVAATQALLTFAIGNISYAVYNARRTFAQAESFCNSRGGNLLSLLTADEQAAVTQTLAASNVYSAFGGNVLNVWMGLRIQIANNRFWTDGNRLSFLPSLFMGGIDSYIDGGCYSLNCALASGSCVWNLATPLENSCTAITRDGFICKTDGNRVKALFSAPNGGLLDNVYVMIRPSIPTPWFQADQNCQNINGRLVTINDVNEYRLMVNTVYNVTMSGAFPSTDLDSFGNVRVWIGLFFTSSLDTSFWTDGTRADQGFNPDAILTSYTYSCYAIWCRVGFCAWQPQWCGGGLPAYICEIRNNWL</sequence>
<proteinExistence type="predicted"/>
<dbReference type="InterPro" id="IPR051004">
    <property type="entry name" value="DC-SIGN_domain-containing"/>
</dbReference>
<feature type="domain" description="C-type lectin" evidence="2">
    <location>
        <begin position="259"/>
        <end position="373"/>
    </location>
</feature>
<reference evidence="3 4" key="1">
    <citation type="journal article" date="2023" name="IScience">
        <title>Expanded male sex-determining region conserved during the evolution of homothallism in the green alga Volvox.</title>
        <authorList>
            <person name="Yamamoto K."/>
            <person name="Matsuzaki R."/>
            <person name="Mahakham W."/>
            <person name="Heman W."/>
            <person name="Sekimoto H."/>
            <person name="Kawachi M."/>
            <person name="Minakuchi Y."/>
            <person name="Toyoda A."/>
            <person name="Nozaki H."/>
        </authorList>
    </citation>
    <scope>NUCLEOTIDE SEQUENCE [LARGE SCALE GENOMIC DNA]</scope>
    <source>
        <strain evidence="3 4">NIES-4468</strain>
    </source>
</reference>
<name>A0ABQ5RP93_9CHLO</name>
<dbReference type="CDD" id="cd00037">
    <property type="entry name" value="CLECT"/>
    <property type="match status" value="2"/>
</dbReference>
<evidence type="ECO:0000313" key="4">
    <source>
        <dbReference type="Proteomes" id="UP001165090"/>
    </source>
</evidence>
<dbReference type="Pfam" id="PF00059">
    <property type="entry name" value="Lectin_C"/>
    <property type="match status" value="1"/>
</dbReference>
<organism evidence="3 4">
    <name type="scientific">Volvox africanus</name>
    <dbReference type="NCBI Taxonomy" id="51714"/>
    <lineage>
        <taxon>Eukaryota</taxon>
        <taxon>Viridiplantae</taxon>
        <taxon>Chlorophyta</taxon>
        <taxon>core chlorophytes</taxon>
        <taxon>Chlorophyceae</taxon>
        <taxon>CS clade</taxon>
        <taxon>Chlamydomonadales</taxon>
        <taxon>Volvocaceae</taxon>
        <taxon>Volvox</taxon>
    </lineage>
</organism>
<gene>
    <name evidence="3" type="ORF">VaNZ11_001230</name>
</gene>
<evidence type="ECO:0000313" key="3">
    <source>
        <dbReference type="EMBL" id="GLI59365.1"/>
    </source>
</evidence>
<feature type="compositionally biased region" description="Pro residues" evidence="1">
    <location>
        <begin position="106"/>
        <end position="137"/>
    </location>
</feature>
<dbReference type="Proteomes" id="UP001165090">
    <property type="component" value="Unassembled WGS sequence"/>
</dbReference>
<dbReference type="Gene3D" id="3.10.100.10">
    <property type="entry name" value="Mannose-Binding Protein A, subunit A"/>
    <property type="match status" value="2"/>
</dbReference>